<dbReference type="PANTHER" id="PTHR31437">
    <property type="entry name" value="SREK1IP1 FAMILY MEMBER"/>
    <property type="match status" value="1"/>
</dbReference>
<keyword evidence="2 4" id="KW-0863">Zinc-finger</keyword>
<keyword evidence="8" id="KW-1185">Reference proteome</keyword>
<gene>
    <name evidence="7" type="ORF">QBZ16_001166</name>
</gene>
<evidence type="ECO:0000256" key="3">
    <source>
        <dbReference type="ARBA" id="ARBA00022833"/>
    </source>
</evidence>
<dbReference type="SUPFAM" id="SSF57756">
    <property type="entry name" value="Retrovirus zinc finger-like domains"/>
    <property type="match status" value="1"/>
</dbReference>
<evidence type="ECO:0000256" key="2">
    <source>
        <dbReference type="ARBA" id="ARBA00022771"/>
    </source>
</evidence>
<organism evidence="7 8">
    <name type="scientific">Prototheca wickerhamii</name>
    <dbReference type="NCBI Taxonomy" id="3111"/>
    <lineage>
        <taxon>Eukaryota</taxon>
        <taxon>Viridiplantae</taxon>
        <taxon>Chlorophyta</taxon>
        <taxon>core chlorophytes</taxon>
        <taxon>Trebouxiophyceae</taxon>
        <taxon>Chlorellales</taxon>
        <taxon>Chlorellaceae</taxon>
        <taxon>Prototheca</taxon>
    </lineage>
</organism>
<feature type="compositionally biased region" description="Basic residues" evidence="5">
    <location>
        <begin position="173"/>
        <end position="185"/>
    </location>
</feature>
<reference evidence="7" key="1">
    <citation type="submission" date="2021-01" db="EMBL/GenBank/DDBJ databases">
        <authorList>
            <person name="Eckstrom K.M.E."/>
        </authorList>
    </citation>
    <scope>NUCLEOTIDE SEQUENCE</scope>
    <source>
        <strain evidence="7">UVCC 0001</strain>
    </source>
</reference>
<evidence type="ECO:0000256" key="5">
    <source>
        <dbReference type="SAM" id="MobiDB-lite"/>
    </source>
</evidence>
<feature type="region of interest" description="Disordered" evidence="5">
    <location>
        <begin position="157"/>
        <end position="185"/>
    </location>
</feature>
<accession>A0AAD9IDQ8</accession>
<keyword evidence="3" id="KW-0862">Zinc</keyword>
<dbReference type="PROSITE" id="PS50158">
    <property type="entry name" value="ZF_CCHC"/>
    <property type="match status" value="1"/>
</dbReference>
<dbReference type="GO" id="GO:0003676">
    <property type="term" value="F:nucleic acid binding"/>
    <property type="evidence" value="ECO:0007669"/>
    <property type="project" value="InterPro"/>
</dbReference>
<feature type="domain" description="CCHC-type" evidence="6">
    <location>
        <begin position="109"/>
        <end position="124"/>
    </location>
</feature>
<dbReference type="PANTHER" id="PTHR31437:SF1">
    <property type="entry name" value="PROTEIN SREK1IP1"/>
    <property type="match status" value="1"/>
</dbReference>
<evidence type="ECO:0000256" key="1">
    <source>
        <dbReference type="ARBA" id="ARBA00022723"/>
    </source>
</evidence>
<dbReference type="InterPro" id="IPR001878">
    <property type="entry name" value="Znf_CCHC"/>
</dbReference>
<dbReference type="EMBL" id="JASFZW010000011">
    <property type="protein sequence ID" value="KAK2076234.1"/>
    <property type="molecule type" value="Genomic_DNA"/>
</dbReference>
<evidence type="ECO:0000259" key="6">
    <source>
        <dbReference type="PROSITE" id="PS50158"/>
    </source>
</evidence>
<comment type="caution">
    <text evidence="7">The sequence shown here is derived from an EMBL/GenBank/DDBJ whole genome shotgun (WGS) entry which is preliminary data.</text>
</comment>
<sequence>MVATVSTRGVLKASQNRVRTSVALQGNAMWENVIGVVNEQAGSNAGVEALIRAPSHGGGRKAAQERRAAAQSAVLATGGFDTAITNYQSLLSLAKSQGAVGGGTDRGACRICGHVGHLTKQCRNAVAATDGAGPSGAEAAAATLALEDDAGAISELDDLSDLDSGSDSDRERRRSRKRKHKHHKVRMSLGLVAGGWWRH</sequence>
<dbReference type="Proteomes" id="UP001255856">
    <property type="component" value="Unassembled WGS sequence"/>
</dbReference>
<evidence type="ECO:0000313" key="7">
    <source>
        <dbReference type="EMBL" id="KAK2076234.1"/>
    </source>
</evidence>
<proteinExistence type="predicted"/>
<evidence type="ECO:0000256" key="4">
    <source>
        <dbReference type="PROSITE-ProRule" id="PRU00047"/>
    </source>
</evidence>
<evidence type="ECO:0000313" key="8">
    <source>
        <dbReference type="Proteomes" id="UP001255856"/>
    </source>
</evidence>
<dbReference type="GO" id="GO:0008270">
    <property type="term" value="F:zinc ion binding"/>
    <property type="evidence" value="ECO:0007669"/>
    <property type="project" value="UniProtKB-KW"/>
</dbReference>
<name>A0AAD9IDQ8_PROWI</name>
<feature type="compositionally biased region" description="Acidic residues" evidence="5">
    <location>
        <begin position="157"/>
        <end position="166"/>
    </location>
</feature>
<protein>
    <recommendedName>
        <fullName evidence="6">CCHC-type domain-containing protein</fullName>
    </recommendedName>
</protein>
<dbReference type="AlphaFoldDB" id="A0AAD9IDQ8"/>
<keyword evidence="1" id="KW-0479">Metal-binding</keyword>
<dbReference type="InterPro" id="IPR036875">
    <property type="entry name" value="Znf_CCHC_sf"/>
</dbReference>